<accession>A0A6P2BQI1</accession>
<dbReference type="AlphaFoldDB" id="A0A6P2BQI1"/>
<dbReference type="InterPro" id="IPR016181">
    <property type="entry name" value="Acyl_CoA_acyltransferase"/>
</dbReference>
<protein>
    <submittedName>
        <fullName evidence="1">N-acetyltransferase</fullName>
    </submittedName>
</protein>
<dbReference type="OrthoDB" id="7945430at2"/>
<gene>
    <name evidence="1" type="ORF">EAS64_38015</name>
</gene>
<reference evidence="1 2" key="1">
    <citation type="submission" date="2018-11" db="EMBL/GenBank/DDBJ databases">
        <title>Trebonia kvetii gen.nov., sp.nov., a novel acidophilic actinobacterium, and proposal of the new actinobacterial family Treboniaceae fam. nov.</title>
        <authorList>
            <person name="Rapoport D."/>
            <person name="Sagova-Mareckova M."/>
            <person name="Sedlacek I."/>
            <person name="Provaznik J."/>
            <person name="Kralova S."/>
            <person name="Pavlinic D."/>
            <person name="Benes V."/>
            <person name="Kopecky J."/>
        </authorList>
    </citation>
    <scope>NUCLEOTIDE SEQUENCE [LARGE SCALE GENOMIC DNA]</scope>
    <source>
        <strain evidence="1 2">15Tr583</strain>
    </source>
</reference>
<dbReference type="EMBL" id="RPFW01000009">
    <property type="protein sequence ID" value="TVZ00425.1"/>
    <property type="molecule type" value="Genomic_DNA"/>
</dbReference>
<sequence length="221" mass="22772">MTDHPLGVLIVAAAGGRFPAADGSWRRVPPWRPGVEAIVAFTGHAVFAVEPDIPDHLLGDLGADGFGGAHHPRLISTLAGADGWIDSLDMLLVASGTGTSPLVDRPDLAAHPRAAFAARIRDCPRVMGYPDPKRADLAVISRGIGGLTEISFELEPGRRGSGAGAGLVRDALGTIRRGEIAVAAVAPGNVASVRALLAAGFRPTGSMQLFSRGNRTASRPG</sequence>
<proteinExistence type="predicted"/>
<dbReference type="GO" id="GO:0016740">
    <property type="term" value="F:transferase activity"/>
    <property type="evidence" value="ECO:0007669"/>
    <property type="project" value="UniProtKB-KW"/>
</dbReference>
<dbReference type="Gene3D" id="3.40.630.30">
    <property type="match status" value="1"/>
</dbReference>
<dbReference type="RefSeq" id="WP_145861229.1">
    <property type="nucleotide sequence ID" value="NZ_RPFW01000009.1"/>
</dbReference>
<evidence type="ECO:0000313" key="2">
    <source>
        <dbReference type="Proteomes" id="UP000460272"/>
    </source>
</evidence>
<keyword evidence="1" id="KW-0808">Transferase</keyword>
<comment type="caution">
    <text evidence="1">The sequence shown here is derived from an EMBL/GenBank/DDBJ whole genome shotgun (WGS) entry which is preliminary data.</text>
</comment>
<name>A0A6P2BQI1_9ACTN</name>
<organism evidence="1 2">
    <name type="scientific">Trebonia kvetii</name>
    <dbReference type="NCBI Taxonomy" id="2480626"/>
    <lineage>
        <taxon>Bacteria</taxon>
        <taxon>Bacillati</taxon>
        <taxon>Actinomycetota</taxon>
        <taxon>Actinomycetes</taxon>
        <taxon>Streptosporangiales</taxon>
        <taxon>Treboniaceae</taxon>
        <taxon>Trebonia</taxon>
    </lineage>
</organism>
<evidence type="ECO:0000313" key="1">
    <source>
        <dbReference type="EMBL" id="TVZ00425.1"/>
    </source>
</evidence>
<dbReference type="SUPFAM" id="SSF55729">
    <property type="entry name" value="Acyl-CoA N-acyltransferases (Nat)"/>
    <property type="match status" value="1"/>
</dbReference>
<keyword evidence="2" id="KW-1185">Reference proteome</keyword>
<dbReference type="Proteomes" id="UP000460272">
    <property type="component" value="Unassembled WGS sequence"/>
</dbReference>